<organism evidence="7 8">
    <name type="scientific">Proteus alimentorum</name>
    <dbReference type="NCBI Taxonomy" id="1973495"/>
    <lineage>
        <taxon>Bacteria</taxon>
        <taxon>Pseudomonadati</taxon>
        <taxon>Pseudomonadota</taxon>
        <taxon>Gammaproteobacteria</taxon>
        <taxon>Enterobacterales</taxon>
        <taxon>Morganellaceae</taxon>
        <taxon>Proteus</taxon>
    </lineage>
</organism>
<comment type="cofactor">
    <cofactor evidence="1">
        <name>[4Fe-4S] cluster</name>
        <dbReference type="ChEBI" id="CHEBI:49883"/>
    </cofactor>
</comment>
<evidence type="ECO:0000256" key="2">
    <source>
        <dbReference type="ARBA" id="ARBA00022691"/>
    </source>
</evidence>
<evidence type="ECO:0000313" key="7">
    <source>
        <dbReference type="EMBL" id="MBG2878515.1"/>
    </source>
</evidence>
<dbReference type="InterPro" id="IPR023404">
    <property type="entry name" value="rSAM_horseshoe"/>
</dbReference>
<dbReference type="PANTHER" id="PTHR43409">
    <property type="entry name" value="ANAEROBIC MAGNESIUM-PROTOPORPHYRIN IX MONOMETHYL ESTER CYCLASE-RELATED"/>
    <property type="match status" value="1"/>
</dbReference>
<keyword evidence="3" id="KW-0479">Metal-binding</keyword>
<dbReference type="PROSITE" id="PS51918">
    <property type="entry name" value="RADICAL_SAM"/>
    <property type="match status" value="1"/>
</dbReference>
<protein>
    <submittedName>
        <fullName evidence="7">Radical SAM protein</fullName>
    </submittedName>
</protein>
<evidence type="ECO:0000256" key="5">
    <source>
        <dbReference type="ARBA" id="ARBA00023014"/>
    </source>
</evidence>
<keyword evidence="4" id="KW-0408">Iron</keyword>
<dbReference type="SUPFAM" id="SSF52242">
    <property type="entry name" value="Cobalamin (vitamin B12)-binding domain"/>
    <property type="match status" value="1"/>
</dbReference>
<dbReference type="InterPro" id="IPR006638">
    <property type="entry name" value="Elp3/MiaA/NifB-like_rSAM"/>
</dbReference>
<dbReference type="RefSeq" id="WP_196567230.1">
    <property type="nucleotide sequence ID" value="NZ_JADRYY010000013.1"/>
</dbReference>
<evidence type="ECO:0000313" key="8">
    <source>
        <dbReference type="Proteomes" id="UP000614721"/>
    </source>
</evidence>
<proteinExistence type="predicted"/>
<dbReference type="SFLD" id="SFLDG01082">
    <property type="entry name" value="B12-binding_domain_containing"/>
    <property type="match status" value="1"/>
</dbReference>
<keyword evidence="2" id="KW-0949">S-adenosyl-L-methionine</keyword>
<evidence type="ECO:0000256" key="3">
    <source>
        <dbReference type="ARBA" id="ARBA00022723"/>
    </source>
</evidence>
<evidence type="ECO:0000259" key="6">
    <source>
        <dbReference type="PROSITE" id="PS51918"/>
    </source>
</evidence>
<accession>A0ABS0IR78</accession>
<dbReference type="InterPro" id="IPR036724">
    <property type="entry name" value="Cobalamin-bd_sf"/>
</dbReference>
<sequence length="440" mass="51025">MPKVFFISAGQNDIKKEPSIKNTKNMYLNYGALLLSTIIKKAGFDVTLIHGHFKKPIQFINELIDLKITDSTQPIFISIPSFYALSWTKEITKLLKEKVNNKIYVGGRWIIDNRPDLLKKELDFVDGIITDLGENKILKYLTGKEDNNNYSNLPLDYTLLYERELFQPSIEISRGCGMGCSFCQEKNIKLEDLKPAKSIVSEYNKLLLNDSLNEMTPYFECSMFKPTKEWLNELINEREKNNSLFSWRTESRVDSINSNLIPLLAKAGLKVIDLGLESASIIQLHRMKKKEYKPEVYLKKASDFIKECHDNNIKTKINIMLYAGENEETINETKQWLREHNDYIYGVSVGVVSAFGWDCNKKEFIAELESYGATVCEEKSILGVTNFHLSNELNYDKSIKIAKEISNEFMSMDNYFYLKSFSYYPRNYSKKEFLADINQY</sequence>
<dbReference type="SFLD" id="SFLDS00029">
    <property type="entry name" value="Radical_SAM"/>
    <property type="match status" value="1"/>
</dbReference>
<dbReference type="InterPro" id="IPR051198">
    <property type="entry name" value="BchE-like"/>
</dbReference>
<dbReference type="SUPFAM" id="SSF102114">
    <property type="entry name" value="Radical SAM enzymes"/>
    <property type="match status" value="1"/>
</dbReference>
<keyword evidence="8" id="KW-1185">Reference proteome</keyword>
<feature type="domain" description="Radical SAM core" evidence="6">
    <location>
        <begin position="162"/>
        <end position="385"/>
    </location>
</feature>
<dbReference type="Proteomes" id="UP000614721">
    <property type="component" value="Unassembled WGS sequence"/>
</dbReference>
<comment type="caution">
    <text evidence="7">The sequence shown here is derived from an EMBL/GenBank/DDBJ whole genome shotgun (WGS) entry which is preliminary data.</text>
</comment>
<gene>
    <name evidence="7" type="ORF">I4902_04445</name>
</gene>
<evidence type="ECO:0000256" key="1">
    <source>
        <dbReference type="ARBA" id="ARBA00001966"/>
    </source>
</evidence>
<dbReference type="Gene3D" id="3.80.30.20">
    <property type="entry name" value="tm_1862 like domain"/>
    <property type="match status" value="1"/>
</dbReference>
<dbReference type="InterPro" id="IPR007197">
    <property type="entry name" value="rSAM"/>
</dbReference>
<dbReference type="EMBL" id="JADSJP010000005">
    <property type="protein sequence ID" value="MBG2878515.1"/>
    <property type="molecule type" value="Genomic_DNA"/>
</dbReference>
<dbReference type="SMART" id="SM00729">
    <property type="entry name" value="Elp3"/>
    <property type="match status" value="1"/>
</dbReference>
<reference evidence="7 8" key="1">
    <citation type="submission" date="2020-11" db="EMBL/GenBank/DDBJ databases">
        <title>Enhanced detection system for hospital associated transmission using whole genome sequencing surveillance.</title>
        <authorList>
            <person name="Harrison L.H."/>
            <person name="Van Tyne D."/>
            <person name="Marsh J.W."/>
            <person name="Griffith M.P."/>
            <person name="Snyder D.J."/>
            <person name="Cooper V.S."/>
            <person name="Mustapha M."/>
        </authorList>
    </citation>
    <scope>NUCLEOTIDE SEQUENCE [LARGE SCALE GENOMIC DNA]</scope>
    <source>
        <strain evidence="7 8">PR00075</strain>
    </source>
</reference>
<evidence type="ECO:0000256" key="4">
    <source>
        <dbReference type="ARBA" id="ARBA00023004"/>
    </source>
</evidence>
<dbReference type="InterPro" id="IPR058240">
    <property type="entry name" value="rSAM_sf"/>
</dbReference>
<name>A0ABS0IR78_9GAMM</name>
<keyword evidence="5" id="KW-0411">Iron-sulfur</keyword>
<dbReference type="Gene3D" id="3.40.50.280">
    <property type="entry name" value="Cobalamin-binding domain"/>
    <property type="match status" value="1"/>
</dbReference>
<dbReference type="Pfam" id="PF04055">
    <property type="entry name" value="Radical_SAM"/>
    <property type="match status" value="1"/>
</dbReference>